<protein>
    <submittedName>
        <fullName evidence="1">Uncharacterized protein</fullName>
    </submittedName>
</protein>
<dbReference type="EMBL" id="MN234185">
    <property type="protein sequence ID" value="QFG10140.1"/>
    <property type="molecule type" value="Genomic_DNA"/>
</dbReference>
<keyword evidence="2" id="KW-1185">Reference proteome</keyword>
<dbReference type="Proteomes" id="UP000325760">
    <property type="component" value="Segment"/>
</dbReference>
<evidence type="ECO:0000313" key="2">
    <source>
        <dbReference type="Proteomes" id="UP000325760"/>
    </source>
</evidence>
<dbReference type="RefSeq" id="YP_010051731.1">
    <property type="nucleotide sequence ID" value="NC_054446.1"/>
</dbReference>
<proteinExistence type="predicted"/>
<dbReference type="KEGG" id="vg:63926222"/>
<organism evidence="1 2">
    <name type="scientific">Mycobacterium phage Lemuria</name>
    <dbReference type="NCBI Taxonomy" id="2599868"/>
    <lineage>
        <taxon>Viruses</taxon>
        <taxon>Duplodnaviria</taxon>
        <taxon>Heunggongvirae</taxon>
        <taxon>Uroviricota</taxon>
        <taxon>Caudoviricetes</taxon>
        <taxon>Gclasvirinae</taxon>
        <taxon>Jolieduovirus</taxon>
        <taxon>Jolieduovirus lemuria</taxon>
    </lineage>
</organism>
<sequence>MREFPTIGDVFTAARAGHVETFECPACGRPAVMVAGVRDHFEQLPNGAKTSWRDCKPADVAMAPTLF</sequence>
<dbReference type="GeneID" id="63926222"/>
<reference evidence="1 2" key="1">
    <citation type="submission" date="2019-07" db="EMBL/GenBank/DDBJ databases">
        <authorList>
            <person name="Divens A.M."/>
            <person name="Garlena R.A."/>
            <person name="Russell D.A."/>
            <person name="Pope W.H."/>
            <person name="Jacobs-Sera D."/>
            <person name="Hatfull G.F."/>
        </authorList>
    </citation>
    <scope>NUCLEOTIDE SEQUENCE [LARGE SCALE GENOMIC DNA]</scope>
</reference>
<gene>
    <name evidence="1" type="primary">61</name>
    <name evidence="1" type="ORF">PBI_LEMURIA_61</name>
</gene>
<accession>A0A5J6THB2</accession>
<evidence type="ECO:0000313" key="1">
    <source>
        <dbReference type="EMBL" id="QFG10140.1"/>
    </source>
</evidence>
<name>A0A5J6THB2_9CAUD</name>